<dbReference type="InterPro" id="IPR004307">
    <property type="entry name" value="TspO_MBR"/>
</dbReference>
<comment type="similarity">
    <text evidence="2">Belongs to the TspO/BZRP family.</text>
</comment>
<dbReference type="KEGG" id="psul:AU252_13255"/>
<dbReference type="STRING" id="121292.AU252_13255"/>
<dbReference type="Proteomes" id="UP000065151">
    <property type="component" value="Chromosome"/>
</dbReference>
<name>A0A0U3GS11_9MICC</name>
<dbReference type="GO" id="GO:0016020">
    <property type="term" value="C:membrane"/>
    <property type="evidence" value="ECO:0007669"/>
    <property type="project" value="UniProtKB-SubCell"/>
</dbReference>
<proteinExistence type="inferred from homology"/>
<feature type="transmembrane region" description="Helical" evidence="6">
    <location>
        <begin position="46"/>
        <end position="69"/>
    </location>
</feature>
<protein>
    <recommendedName>
        <fullName evidence="9">TspO protein</fullName>
    </recommendedName>
</protein>
<keyword evidence="5 6" id="KW-0472">Membrane</keyword>
<evidence type="ECO:0000256" key="1">
    <source>
        <dbReference type="ARBA" id="ARBA00004141"/>
    </source>
</evidence>
<evidence type="ECO:0000313" key="7">
    <source>
        <dbReference type="EMBL" id="ALV42006.1"/>
    </source>
</evidence>
<keyword evidence="3 6" id="KW-0812">Transmembrane</keyword>
<dbReference type="AlphaFoldDB" id="A0A0U3GS11"/>
<feature type="transmembrane region" description="Helical" evidence="6">
    <location>
        <begin position="20"/>
        <end position="39"/>
    </location>
</feature>
<reference evidence="7 8" key="1">
    <citation type="submission" date="2015-12" db="EMBL/GenBank/DDBJ databases">
        <authorList>
            <person name="Shamseldin A."/>
            <person name="Moawad H."/>
            <person name="Abd El-Rahim W.M."/>
            <person name="Sadowsky M.J."/>
        </authorList>
    </citation>
    <scope>NUCLEOTIDE SEQUENCE [LARGE SCALE GENOMIC DNA]</scope>
    <source>
        <strain evidence="7 8">Ar51</strain>
    </source>
</reference>
<evidence type="ECO:0000256" key="5">
    <source>
        <dbReference type="ARBA" id="ARBA00023136"/>
    </source>
</evidence>
<comment type="subcellular location">
    <subcellularLocation>
        <location evidence="1">Membrane</location>
        <topology evidence="1">Multi-pass membrane protein</topology>
    </subcellularLocation>
</comment>
<evidence type="ECO:0008006" key="9">
    <source>
        <dbReference type="Google" id="ProtNLM"/>
    </source>
</evidence>
<keyword evidence="4 6" id="KW-1133">Transmembrane helix</keyword>
<dbReference type="Pfam" id="PF03073">
    <property type="entry name" value="TspO_MBR"/>
    <property type="match status" value="1"/>
</dbReference>
<sequence>MTNGPLTVHSESVFANVEQALPRRAGAHAVVATFTVLYFGPISRTAGLLMLPYVSWLIFSASLNLYAALNN</sequence>
<gene>
    <name evidence="7" type="ORF">AU252_13255</name>
</gene>
<evidence type="ECO:0000313" key="8">
    <source>
        <dbReference type="Proteomes" id="UP000065151"/>
    </source>
</evidence>
<organism evidence="7">
    <name type="scientific">Pseudarthrobacter sulfonivorans</name>
    <dbReference type="NCBI Taxonomy" id="121292"/>
    <lineage>
        <taxon>Bacteria</taxon>
        <taxon>Bacillati</taxon>
        <taxon>Actinomycetota</taxon>
        <taxon>Actinomycetes</taxon>
        <taxon>Micrococcales</taxon>
        <taxon>Micrococcaceae</taxon>
        <taxon>Pseudarthrobacter</taxon>
    </lineage>
</organism>
<dbReference type="InterPro" id="IPR038330">
    <property type="entry name" value="TspO/MBR-related_sf"/>
</dbReference>
<evidence type="ECO:0000256" key="3">
    <source>
        <dbReference type="ARBA" id="ARBA00022692"/>
    </source>
</evidence>
<dbReference type="EMBL" id="CP013747">
    <property type="protein sequence ID" value="ALV42006.1"/>
    <property type="molecule type" value="Genomic_DNA"/>
</dbReference>
<evidence type="ECO:0000256" key="4">
    <source>
        <dbReference type="ARBA" id="ARBA00022989"/>
    </source>
</evidence>
<accession>A0A0U3GS11</accession>
<evidence type="ECO:0000256" key="6">
    <source>
        <dbReference type="SAM" id="Phobius"/>
    </source>
</evidence>
<dbReference type="Gene3D" id="1.20.1260.100">
    <property type="entry name" value="TspO/MBR protein"/>
    <property type="match status" value="1"/>
</dbReference>
<evidence type="ECO:0000256" key="2">
    <source>
        <dbReference type="ARBA" id="ARBA00007524"/>
    </source>
</evidence>